<accession>B4QL08</accession>
<protein>
    <submittedName>
        <fullName evidence="2">GD14537</fullName>
    </submittedName>
</protein>
<evidence type="ECO:0000256" key="1">
    <source>
        <dbReference type="SAM" id="MobiDB-lite"/>
    </source>
</evidence>
<dbReference type="HOGENOM" id="CLU_2529887_0_0_1"/>
<keyword evidence="3" id="KW-1185">Reference proteome</keyword>
<dbReference type="AlphaFoldDB" id="B4QL08"/>
<dbReference type="OrthoDB" id="3900342at2759"/>
<reference evidence="2 3" key="1">
    <citation type="journal article" date="2007" name="Nature">
        <title>Evolution of genes and genomes on the Drosophila phylogeny.</title>
        <authorList>
            <consortium name="Drosophila 12 Genomes Consortium"/>
            <person name="Clark A.G."/>
            <person name="Eisen M.B."/>
            <person name="Smith D.R."/>
            <person name="Bergman C.M."/>
            <person name="Oliver B."/>
            <person name="Markow T.A."/>
            <person name="Kaufman T.C."/>
            <person name="Kellis M."/>
            <person name="Gelbart W."/>
            <person name="Iyer V.N."/>
            <person name="Pollard D.A."/>
            <person name="Sackton T.B."/>
            <person name="Larracuente A.M."/>
            <person name="Singh N.D."/>
            <person name="Abad J.P."/>
            <person name="Abt D.N."/>
            <person name="Adryan B."/>
            <person name="Aguade M."/>
            <person name="Akashi H."/>
            <person name="Anderson W.W."/>
            <person name="Aquadro C.F."/>
            <person name="Ardell D.H."/>
            <person name="Arguello R."/>
            <person name="Artieri C.G."/>
            <person name="Barbash D.A."/>
            <person name="Barker D."/>
            <person name="Barsanti P."/>
            <person name="Batterham P."/>
            <person name="Batzoglou S."/>
            <person name="Begun D."/>
            <person name="Bhutkar A."/>
            <person name="Blanco E."/>
            <person name="Bosak S.A."/>
            <person name="Bradley R.K."/>
            <person name="Brand A.D."/>
            <person name="Brent M.R."/>
            <person name="Brooks A.N."/>
            <person name="Brown R.H."/>
            <person name="Butlin R.K."/>
            <person name="Caggese C."/>
            <person name="Calvi B.R."/>
            <person name="Bernardo de Carvalho A."/>
            <person name="Caspi A."/>
            <person name="Castrezana S."/>
            <person name="Celniker S.E."/>
            <person name="Chang J.L."/>
            <person name="Chapple C."/>
            <person name="Chatterji S."/>
            <person name="Chinwalla A."/>
            <person name="Civetta A."/>
            <person name="Clifton S.W."/>
            <person name="Comeron J.M."/>
            <person name="Costello J.C."/>
            <person name="Coyne J.A."/>
            <person name="Daub J."/>
            <person name="David R.G."/>
            <person name="Delcher A.L."/>
            <person name="Delehaunty K."/>
            <person name="Do C.B."/>
            <person name="Ebling H."/>
            <person name="Edwards K."/>
            <person name="Eickbush T."/>
            <person name="Evans J.D."/>
            <person name="Filipski A."/>
            <person name="Findeiss S."/>
            <person name="Freyhult E."/>
            <person name="Fulton L."/>
            <person name="Fulton R."/>
            <person name="Garcia A.C."/>
            <person name="Gardiner A."/>
            <person name="Garfield D.A."/>
            <person name="Garvin B.E."/>
            <person name="Gibson G."/>
            <person name="Gilbert D."/>
            <person name="Gnerre S."/>
            <person name="Godfrey J."/>
            <person name="Good R."/>
            <person name="Gotea V."/>
            <person name="Gravely B."/>
            <person name="Greenberg A.J."/>
            <person name="Griffiths-Jones S."/>
            <person name="Gross S."/>
            <person name="Guigo R."/>
            <person name="Gustafson E.A."/>
            <person name="Haerty W."/>
            <person name="Hahn M.W."/>
            <person name="Halligan D.L."/>
            <person name="Halpern A.L."/>
            <person name="Halter G.M."/>
            <person name="Han M.V."/>
            <person name="Heger A."/>
            <person name="Hillier L."/>
            <person name="Hinrichs A.S."/>
            <person name="Holmes I."/>
            <person name="Hoskins R.A."/>
            <person name="Hubisz M.J."/>
            <person name="Hultmark D."/>
            <person name="Huntley M.A."/>
            <person name="Jaffe D.B."/>
            <person name="Jagadeeshan S."/>
            <person name="Jeck W.R."/>
            <person name="Johnson J."/>
            <person name="Jones C.D."/>
            <person name="Jordan W.C."/>
            <person name="Karpen G.H."/>
            <person name="Kataoka E."/>
            <person name="Keightley P.D."/>
            <person name="Kheradpour P."/>
            <person name="Kirkness E.F."/>
            <person name="Koerich L.B."/>
            <person name="Kristiansen K."/>
            <person name="Kudrna D."/>
            <person name="Kulathinal R.J."/>
            <person name="Kumar S."/>
            <person name="Kwok R."/>
            <person name="Lander E."/>
            <person name="Langley C.H."/>
            <person name="Lapoint R."/>
            <person name="Lazzaro B.P."/>
            <person name="Lee S.J."/>
            <person name="Levesque L."/>
            <person name="Li R."/>
            <person name="Lin C.F."/>
            <person name="Lin M.F."/>
            <person name="Lindblad-Toh K."/>
            <person name="Llopart A."/>
            <person name="Long M."/>
            <person name="Low L."/>
            <person name="Lozovsky E."/>
            <person name="Lu J."/>
            <person name="Luo M."/>
            <person name="Machado C.A."/>
            <person name="Makalowski W."/>
            <person name="Marzo M."/>
            <person name="Matsuda M."/>
            <person name="Matzkin L."/>
            <person name="McAllister B."/>
            <person name="McBride C.S."/>
            <person name="McKernan B."/>
            <person name="McKernan K."/>
            <person name="Mendez-Lago M."/>
            <person name="Minx P."/>
            <person name="Mollenhauer M.U."/>
            <person name="Montooth K."/>
            <person name="Mount S.M."/>
            <person name="Mu X."/>
            <person name="Myers E."/>
            <person name="Negre B."/>
            <person name="Newfeld S."/>
            <person name="Nielsen R."/>
            <person name="Noor M.A."/>
            <person name="O'Grady P."/>
            <person name="Pachter L."/>
            <person name="Papaceit M."/>
            <person name="Parisi M.J."/>
            <person name="Parisi M."/>
            <person name="Parts L."/>
            <person name="Pedersen J.S."/>
            <person name="Pesole G."/>
            <person name="Phillippy A.M."/>
            <person name="Ponting C.P."/>
            <person name="Pop M."/>
            <person name="Porcelli D."/>
            <person name="Powell J.R."/>
            <person name="Prohaska S."/>
            <person name="Pruitt K."/>
            <person name="Puig M."/>
            <person name="Quesneville H."/>
            <person name="Ram K.R."/>
            <person name="Rand D."/>
            <person name="Rasmussen M.D."/>
            <person name="Reed L.K."/>
            <person name="Reenan R."/>
            <person name="Reily A."/>
            <person name="Remington K.A."/>
            <person name="Rieger T.T."/>
            <person name="Ritchie M.G."/>
            <person name="Robin C."/>
            <person name="Rogers Y.H."/>
            <person name="Rohde C."/>
            <person name="Rozas J."/>
            <person name="Rubenfield M.J."/>
            <person name="Ruiz A."/>
            <person name="Russo S."/>
            <person name="Salzberg S.L."/>
            <person name="Sanchez-Gracia A."/>
            <person name="Saranga D.J."/>
            <person name="Sato H."/>
            <person name="Schaeffer S.W."/>
            <person name="Schatz M.C."/>
            <person name="Schlenke T."/>
            <person name="Schwartz R."/>
            <person name="Segarra C."/>
            <person name="Singh R.S."/>
            <person name="Sirot L."/>
            <person name="Sirota M."/>
            <person name="Sisneros N.B."/>
            <person name="Smith C.D."/>
            <person name="Smith T.F."/>
            <person name="Spieth J."/>
            <person name="Stage D.E."/>
            <person name="Stark A."/>
            <person name="Stephan W."/>
            <person name="Strausberg R.L."/>
            <person name="Strempel S."/>
            <person name="Sturgill D."/>
            <person name="Sutton G."/>
            <person name="Sutton G.G."/>
            <person name="Tao W."/>
            <person name="Teichmann S."/>
            <person name="Tobari Y.N."/>
            <person name="Tomimura Y."/>
            <person name="Tsolas J.M."/>
            <person name="Valente V.L."/>
            <person name="Venter E."/>
            <person name="Venter J.C."/>
            <person name="Vicario S."/>
            <person name="Vieira F.G."/>
            <person name="Vilella A.J."/>
            <person name="Villasante A."/>
            <person name="Walenz B."/>
            <person name="Wang J."/>
            <person name="Wasserman M."/>
            <person name="Watts T."/>
            <person name="Wilson D."/>
            <person name="Wilson R.K."/>
            <person name="Wing R.A."/>
            <person name="Wolfner M.F."/>
            <person name="Wong A."/>
            <person name="Wong G.K."/>
            <person name="Wu C.I."/>
            <person name="Wu G."/>
            <person name="Yamamoto D."/>
            <person name="Yang H.P."/>
            <person name="Yang S.P."/>
            <person name="Yorke J.A."/>
            <person name="Yoshida K."/>
            <person name="Zdobnov E."/>
            <person name="Zhang P."/>
            <person name="Zhang Y."/>
            <person name="Zimin A.V."/>
            <person name="Baldwin J."/>
            <person name="Abdouelleil A."/>
            <person name="Abdulkadir J."/>
            <person name="Abebe A."/>
            <person name="Abera B."/>
            <person name="Abreu J."/>
            <person name="Acer S.C."/>
            <person name="Aftuck L."/>
            <person name="Alexander A."/>
            <person name="An P."/>
            <person name="Anderson E."/>
            <person name="Anderson S."/>
            <person name="Arachi H."/>
            <person name="Azer M."/>
            <person name="Bachantsang P."/>
            <person name="Barry A."/>
            <person name="Bayul T."/>
            <person name="Berlin A."/>
            <person name="Bessette D."/>
            <person name="Bloom T."/>
            <person name="Blye J."/>
            <person name="Boguslavskiy L."/>
            <person name="Bonnet C."/>
            <person name="Boukhgalter B."/>
            <person name="Bourzgui I."/>
            <person name="Brown A."/>
            <person name="Cahill P."/>
            <person name="Channer S."/>
            <person name="Cheshatsang Y."/>
            <person name="Chuda L."/>
            <person name="Citroen M."/>
            <person name="Collymore A."/>
            <person name="Cooke P."/>
            <person name="Costello M."/>
            <person name="D'Aco K."/>
            <person name="Daza R."/>
            <person name="De Haan G."/>
            <person name="DeGray S."/>
            <person name="DeMaso C."/>
            <person name="Dhargay N."/>
            <person name="Dooley K."/>
            <person name="Dooley E."/>
            <person name="Doricent M."/>
            <person name="Dorje P."/>
            <person name="Dorjee K."/>
            <person name="Dupes A."/>
            <person name="Elong R."/>
            <person name="Falk J."/>
            <person name="Farina A."/>
            <person name="Faro S."/>
            <person name="Ferguson D."/>
            <person name="Fisher S."/>
            <person name="Foley C.D."/>
            <person name="Franke A."/>
            <person name="Friedrich D."/>
            <person name="Gadbois L."/>
            <person name="Gearin G."/>
            <person name="Gearin C.R."/>
            <person name="Giannoukos G."/>
            <person name="Goode T."/>
            <person name="Graham J."/>
            <person name="Grandbois E."/>
            <person name="Grewal S."/>
            <person name="Gyaltsen K."/>
            <person name="Hafez N."/>
            <person name="Hagos B."/>
            <person name="Hall J."/>
            <person name="Henson C."/>
            <person name="Hollinger A."/>
            <person name="Honan T."/>
            <person name="Huard M.D."/>
            <person name="Hughes L."/>
            <person name="Hurhula B."/>
            <person name="Husby M.E."/>
            <person name="Kamat A."/>
            <person name="Kanga B."/>
            <person name="Kashin S."/>
            <person name="Khazanovich D."/>
            <person name="Kisner P."/>
            <person name="Lance K."/>
            <person name="Lara M."/>
            <person name="Lee W."/>
            <person name="Lennon N."/>
            <person name="Letendre F."/>
            <person name="LeVine R."/>
            <person name="Lipovsky A."/>
            <person name="Liu X."/>
            <person name="Liu J."/>
            <person name="Liu S."/>
            <person name="Lokyitsang T."/>
            <person name="Lokyitsang Y."/>
            <person name="Lubonja R."/>
            <person name="Lui A."/>
            <person name="MacDonald P."/>
            <person name="Magnisalis V."/>
            <person name="Maru K."/>
            <person name="Matthews C."/>
            <person name="McCusker W."/>
            <person name="McDonough S."/>
            <person name="Mehta T."/>
            <person name="Meldrim J."/>
            <person name="Meneus L."/>
            <person name="Mihai O."/>
            <person name="Mihalev A."/>
            <person name="Mihova T."/>
            <person name="Mittelman R."/>
            <person name="Mlenga V."/>
            <person name="Montmayeur A."/>
            <person name="Mulrain L."/>
            <person name="Navidi A."/>
            <person name="Naylor J."/>
            <person name="Negash T."/>
            <person name="Nguyen T."/>
            <person name="Nguyen N."/>
            <person name="Nicol R."/>
            <person name="Norbu C."/>
            <person name="Norbu N."/>
            <person name="Novod N."/>
            <person name="O'Neill B."/>
            <person name="Osman S."/>
            <person name="Markiewicz E."/>
            <person name="Oyono O.L."/>
            <person name="Patti C."/>
            <person name="Phunkhang P."/>
            <person name="Pierre F."/>
            <person name="Priest M."/>
            <person name="Raghuraman S."/>
            <person name="Rege F."/>
            <person name="Reyes R."/>
            <person name="Rise C."/>
            <person name="Rogov P."/>
            <person name="Ross K."/>
            <person name="Ryan E."/>
            <person name="Settipalli S."/>
            <person name="Shea T."/>
            <person name="Sherpa N."/>
            <person name="Shi L."/>
            <person name="Shih D."/>
            <person name="Sparrow T."/>
            <person name="Spaulding J."/>
            <person name="Stalker J."/>
            <person name="Stange-Thomann N."/>
            <person name="Stavropoulos S."/>
            <person name="Stone C."/>
            <person name="Strader C."/>
            <person name="Tesfaye S."/>
            <person name="Thomson T."/>
            <person name="Thoulutsang Y."/>
            <person name="Thoulutsang D."/>
            <person name="Topham K."/>
            <person name="Topping I."/>
            <person name="Tsamla T."/>
            <person name="Vassiliev H."/>
            <person name="Vo A."/>
            <person name="Wangchuk T."/>
            <person name="Wangdi T."/>
            <person name="Weiand M."/>
            <person name="Wilkinson J."/>
            <person name="Wilson A."/>
            <person name="Yadav S."/>
            <person name="Young G."/>
            <person name="Yu Q."/>
            <person name="Zembek L."/>
            <person name="Zhong D."/>
            <person name="Zimmer A."/>
            <person name="Zwirko Z."/>
            <person name="Jaffe D.B."/>
            <person name="Alvarez P."/>
            <person name="Brockman W."/>
            <person name="Butler J."/>
            <person name="Chin C."/>
            <person name="Gnerre S."/>
            <person name="Grabherr M."/>
            <person name="Kleber M."/>
            <person name="Mauceli E."/>
            <person name="MacCallum I."/>
        </authorList>
    </citation>
    <scope>NUCLEOTIDE SEQUENCE [LARGE SCALE GENOMIC DNA]</scope>
    <source>
        <strain evidence="3">white501</strain>
    </source>
</reference>
<dbReference type="EMBL" id="CM000363">
    <property type="protein sequence ID" value="EDX10533.1"/>
    <property type="molecule type" value="Genomic_DNA"/>
</dbReference>
<dbReference type="Proteomes" id="UP000000304">
    <property type="component" value="Chromosome 3L"/>
</dbReference>
<feature type="region of interest" description="Disordered" evidence="1">
    <location>
        <begin position="1"/>
        <end position="84"/>
    </location>
</feature>
<evidence type="ECO:0000313" key="2">
    <source>
        <dbReference type="EMBL" id="EDX10533.1"/>
    </source>
</evidence>
<name>B4QL08_DROSI</name>
<gene>
    <name evidence="2" type="primary">Dsim\GD14537</name>
    <name evidence="2" type="ORF">Dsim_GD14537</name>
</gene>
<proteinExistence type="predicted"/>
<evidence type="ECO:0000313" key="3">
    <source>
        <dbReference type="Proteomes" id="UP000000304"/>
    </source>
</evidence>
<sequence>MQTATQFESPAYRGCQEPGALRPESQTETRPDPGEQPEPEPLPFKAKLEAILQRGPSHRTQQHPDLVRRQRPQSTYIEVEELES</sequence>
<dbReference type="STRING" id="7240.B4QL08"/>
<organism evidence="2 3">
    <name type="scientific">Drosophila simulans</name>
    <name type="common">Fruit fly</name>
    <dbReference type="NCBI Taxonomy" id="7240"/>
    <lineage>
        <taxon>Eukaryota</taxon>
        <taxon>Metazoa</taxon>
        <taxon>Ecdysozoa</taxon>
        <taxon>Arthropoda</taxon>
        <taxon>Hexapoda</taxon>
        <taxon>Insecta</taxon>
        <taxon>Pterygota</taxon>
        <taxon>Neoptera</taxon>
        <taxon>Endopterygota</taxon>
        <taxon>Diptera</taxon>
        <taxon>Brachycera</taxon>
        <taxon>Muscomorpha</taxon>
        <taxon>Ephydroidea</taxon>
        <taxon>Drosophilidae</taxon>
        <taxon>Drosophila</taxon>
        <taxon>Sophophora</taxon>
    </lineage>
</organism>